<dbReference type="SUPFAM" id="SSF51735">
    <property type="entry name" value="NAD(P)-binding Rossmann-fold domains"/>
    <property type="match status" value="2"/>
</dbReference>
<dbReference type="InterPro" id="IPR022893">
    <property type="entry name" value="Shikimate_DH_fam"/>
</dbReference>
<dbReference type="eggNOG" id="KOG0692">
    <property type="taxonomic scope" value="Eukaryota"/>
</dbReference>
<dbReference type="Proteomes" id="UP000006038">
    <property type="component" value="Chromosome 12"/>
</dbReference>
<evidence type="ECO:0000259" key="7">
    <source>
        <dbReference type="Pfam" id="PF01488"/>
    </source>
</evidence>
<proteinExistence type="inferred from homology"/>
<dbReference type="FunFam" id="3.40.50.10860:FF:000009">
    <property type="entry name" value="Bifunctional 3-dehydroquinate dehydratase/shikimate dehydrogenase, chloroplastic"/>
    <property type="match status" value="2"/>
</dbReference>
<dbReference type="NCBIfam" id="TIGR00507">
    <property type="entry name" value="aroE"/>
    <property type="match status" value="2"/>
</dbReference>
<dbReference type="HOGENOM" id="CLU_274906_0_0_1"/>
<dbReference type="CDD" id="cd00502">
    <property type="entry name" value="DHQase_I"/>
    <property type="match status" value="2"/>
</dbReference>
<feature type="domain" description="SDH C-terminal" evidence="9">
    <location>
        <begin position="917"/>
        <end position="947"/>
    </location>
</feature>
<dbReference type="Pfam" id="PF18317">
    <property type="entry name" value="SDH_C"/>
    <property type="match status" value="1"/>
</dbReference>
<dbReference type="CDD" id="cd01065">
    <property type="entry name" value="NAD_bind_Shikimate_DH"/>
    <property type="match status" value="2"/>
</dbReference>
<dbReference type="GO" id="GO:0008652">
    <property type="term" value="P:amino acid biosynthetic process"/>
    <property type="evidence" value="ECO:0007669"/>
    <property type="project" value="UniProtKB-KW"/>
</dbReference>
<dbReference type="InterPro" id="IPR013708">
    <property type="entry name" value="Shikimate_DH-bd_N"/>
</dbReference>
<dbReference type="Gene3D" id="3.20.20.70">
    <property type="entry name" value="Aldolase class I"/>
    <property type="match status" value="2"/>
</dbReference>
<protein>
    <recommendedName>
        <fullName evidence="1">shikimate dehydrogenase (NADP(+))</fullName>
        <ecNumber evidence="1">1.1.1.25</ecNumber>
    </recommendedName>
</protein>
<dbReference type="FunFam" id="3.20.20.70:FF:000142">
    <property type="entry name" value="bifunctional 3-dehydroquinate dehydratase/shikimate dehydrogenase, chloroplastic"/>
    <property type="match status" value="2"/>
</dbReference>
<dbReference type="InterPro" id="IPR006151">
    <property type="entry name" value="Shikm_DH/Glu-tRNA_Rdtase"/>
</dbReference>
<dbReference type="Gene3D" id="3.40.50.720">
    <property type="entry name" value="NAD(P)-binding Rossmann-like Domain"/>
    <property type="match status" value="2"/>
</dbReference>
<dbReference type="STRING" id="4533.J3NDW5"/>
<feature type="region of interest" description="Disordered" evidence="6">
    <location>
        <begin position="43"/>
        <end position="62"/>
    </location>
</feature>
<dbReference type="GO" id="GO:0050661">
    <property type="term" value="F:NADP binding"/>
    <property type="evidence" value="ECO:0007669"/>
    <property type="project" value="InterPro"/>
</dbReference>
<dbReference type="SUPFAM" id="SSF53223">
    <property type="entry name" value="Aminoacid dehydrogenase-like, N-terminal domain"/>
    <property type="match status" value="2"/>
</dbReference>
<dbReference type="AlphaFoldDB" id="J3NDW5"/>
<dbReference type="PANTHER" id="PTHR21089:SF1">
    <property type="entry name" value="BIFUNCTIONAL 3-DEHYDROQUINATE DEHYDRATASE_SHIKIMATE DEHYDROGENASE, CHLOROPLASTIC"/>
    <property type="match status" value="1"/>
</dbReference>
<keyword evidence="3" id="KW-0521">NADP</keyword>
<dbReference type="UniPathway" id="UPA00053">
    <property type="reaction ID" value="UER00087"/>
</dbReference>
<dbReference type="GO" id="GO:0003855">
    <property type="term" value="F:3-dehydroquinate dehydratase activity"/>
    <property type="evidence" value="ECO:0007669"/>
    <property type="project" value="InterPro"/>
</dbReference>
<evidence type="ECO:0000256" key="1">
    <source>
        <dbReference type="ARBA" id="ARBA00012962"/>
    </source>
</evidence>
<accession>J3NDW5</accession>
<dbReference type="GO" id="GO:0004764">
    <property type="term" value="F:shikimate 3-dehydrogenase (NADP+) activity"/>
    <property type="evidence" value="ECO:0007669"/>
    <property type="project" value="UniProtKB-EC"/>
</dbReference>
<reference evidence="10" key="2">
    <citation type="submission" date="2013-04" db="UniProtKB">
        <authorList>
            <consortium name="EnsemblPlants"/>
        </authorList>
    </citation>
    <scope>IDENTIFICATION</scope>
</reference>
<dbReference type="EC" id="1.1.1.25" evidence="1"/>
<dbReference type="FunFam" id="3.40.50.720:FF:000172">
    <property type="entry name" value="Bifunctional 3-dehydroquinate dehydratase/shikimate dehydrogenase, chloroplastic"/>
    <property type="match status" value="2"/>
</dbReference>
<evidence type="ECO:0000313" key="10">
    <source>
        <dbReference type="EnsemblPlants" id="OB12G21730.1"/>
    </source>
</evidence>
<dbReference type="GO" id="GO:0009073">
    <property type="term" value="P:aromatic amino acid family biosynthetic process"/>
    <property type="evidence" value="ECO:0007669"/>
    <property type="project" value="UniProtKB-KW"/>
</dbReference>
<keyword evidence="5" id="KW-0057">Aromatic amino acid biosynthesis</keyword>
<name>J3NDW5_ORYBR</name>
<dbReference type="EnsemblPlants" id="OB12G21730.1">
    <property type="protein sequence ID" value="OB12G21730.1"/>
    <property type="gene ID" value="OB12G21730"/>
</dbReference>
<dbReference type="NCBIfam" id="TIGR01093">
    <property type="entry name" value="aroD"/>
    <property type="match status" value="2"/>
</dbReference>
<dbReference type="Gramene" id="OB12G21730.1">
    <property type="protein sequence ID" value="OB12G21730.1"/>
    <property type="gene ID" value="OB12G21730"/>
</dbReference>
<evidence type="ECO:0000256" key="5">
    <source>
        <dbReference type="ARBA" id="ARBA00023141"/>
    </source>
</evidence>
<sequence length="951" mass="102774">MAIGHTRLEGHIFNCLDLGGCGLQFADRYIVCLEFKLEGDKKKKRDKTKNDERPKWEGGEYEGDEEPRLEALLLAMEMGAEYVDVELKVADKFMKLISGKKPETCKIIVSSHNFENTPSAGELRNLVSQIQATGADIVKIATTATEIVDVAKMFQVLAHFHEKKVPIIGLVMNDRGFISRVLCPKFGGYLTCGSLEKGKESEPALPTATDLINVYSIRKIGPDTKVFGIIGKPVGHSKSPILHNEAFRSVGLNAVYVPFLVDDLASFLSTYSSPDFAGFSCTIPHKEAAVRCCDEVDPIAKDIGAVNTIIRKPNGKLVGYNTDYVGAISAIEDGIRASQPTDATTSPLTGRLFVVVGAGGAGKALAYGAKEKGARVVIANRTFARAQELGNLIGAPALSLTELENYHPEEGMILANTTAIGMHPNVNETPLSKEALKSYAVVFDAVYTPKETRLLREAAECGATVVSGLEMFIRQAMGQFEHFTGMPAPDSLMHDIVLTKIKPKWEGGEYEGDDEPRFEALLLAMEMGAEYVDIELKVADKFMKLISGKKPETCKLIVSSHNFENTPSAEELGNLVAQIQATGADIVKIATTATEIVDVAKMFQTLVHCQEKQVPIIGLVMNDRGFISRVICPKFGGYLTFASLEKGKESALAQPTITDLINVYNIKQIGPDTKVFGIIGKPVGHSKSPILHNEAFRSVSLNAVYVPFLVDDLANFLSTYSSPDFAGFSCTIPHKEAAVRCCDEVDPIAKDIGAVNTIIRKPNGKLVGYNTDYVGAISAIEDGIRATQPTDTAASPLAGRLFVVIGAGGAGKALAYGAKEKGARVVIANRTFARAQELGNLLGAPALTLTELENYHPEEGMILANTTAIGMHPNVNETPLSKQALKSYAVVFDAVYTPKETRLLREAAECGATVVSGLEMFIRQAMGQFEHFTGMPAPDSLMRDIVLTKIQ</sequence>
<dbReference type="GO" id="GO:0019632">
    <property type="term" value="P:shikimate metabolic process"/>
    <property type="evidence" value="ECO:0007669"/>
    <property type="project" value="InterPro"/>
</dbReference>
<evidence type="ECO:0000256" key="6">
    <source>
        <dbReference type="SAM" id="MobiDB-lite"/>
    </source>
</evidence>
<dbReference type="HAMAP" id="MF_00222">
    <property type="entry name" value="Shikimate_DH_AroE"/>
    <property type="match status" value="2"/>
</dbReference>
<evidence type="ECO:0000259" key="8">
    <source>
        <dbReference type="Pfam" id="PF08501"/>
    </source>
</evidence>
<dbReference type="InterPro" id="IPR036291">
    <property type="entry name" value="NAD(P)-bd_dom_sf"/>
</dbReference>
<dbReference type="PANTHER" id="PTHR21089">
    <property type="entry name" value="SHIKIMATE DEHYDROGENASE"/>
    <property type="match status" value="1"/>
</dbReference>
<evidence type="ECO:0000259" key="9">
    <source>
        <dbReference type="Pfam" id="PF18317"/>
    </source>
</evidence>
<dbReference type="SUPFAM" id="SSF51569">
    <property type="entry name" value="Aldolase"/>
    <property type="match status" value="2"/>
</dbReference>
<feature type="compositionally biased region" description="Basic and acidic residues" evidence="6">
    <location>
        <begin position="48"/>
        <end position="58"/>
    </location>
</feature>
<dbReference type="OMA" id="NDERPKW"/>
<dbReference type="InterPro" id="IPR013785">
    <property type="entry name" value="Aldolase_TIM"/>
</dbReference>
<dbReference type="Gene3D" id="3.40.50.10860">
    <property type="entry name" value="Leucine Dehydrogenase, chain A, domain 1"/>
    <property type="match status" value="2"/>
</dbReference>
<evidence type="ECO:0000256" key="2">
    <source>
        <dbReference type="ARBA" id="ARBA00022605"/>
    </source>
</evidence>
<dbReference type="Pfam" id="PF01487">
    <property type="entry name" value="DHquinase_I"/>
    <property type="match status" value="2"/>
</dbReference>
<evidence type="ECO:0000256" key="3">
    <source>
        <dbReference type="ARBA" id="ARBA00022857"/>
    </source>
</evidence>
<dbReference type="InterPro" id="IPR011342">
    <property type="entry name" value="Shikimate_DH"/>
</dbReference>
<feature type="domain" description="Shikimate dehydrogenase substrate binding N-terminal" evidence="8">
    <location>
        <begin position="229"/>
        <end position="309"/>
    </location>
</feature>
<dbReference type="InterPro" id="IPR001381">
    <property type="entry name" value="DHquinase_I"/>
</dbReference>
<evidence type="ECO:0000256" key="4">
    <source>
        <dbReference type="ARBA" id="ARBA00023002"/>
    </source>
</evidence>
<reference evidence="10" key="1">
    <citation type="journal article" date="2013" name="Nat. Commun.">
        <title>Whole-genome sequencing of Oryza brachyantha reveals mechanisms underlying Oryza genome evolution.</title>
        <authorList>
            <person name="Chen J."/>
            <person name="Huang Q."/>
            <person name="Gao D."/>
            <person name="Wang J."/>
            <person name="Lang Y."/>
            <person name="Liu T."/>
            <person name="Li B."/>
            <person name="Bai Z."/>
            <person name="Luis Goicoechea J."/>
            <person name="Liang C."/>
            <person name="Chen C."/>
            <person name="Zhang W."/>
            <person name="Sun S."/>
            <person name="Liao Y."/>
            <person name="Zhang X."/>
            <person name="Yang L."/>
            <person name="Song C."/>
            <person name="Wang M."/>
            <person name="Shi J."/>
            <person name="Liu G."/>
            <person name="Liu J."/>
            <person name="Zhou H."/>
            <person name="Zhou W."/>
            <person name="Yu Q."/>
            <person name="An N."/>
            <person name="Chen Y."/>
            <person name="Cai Q."/>
            <person name="Wang B."/>
            <person name="Liu B."/>
            <person name="Min J."/>
            <person name="Huang Y."/>
            <person name="Wu H."/>
            <person name="Li Z."/>
            <person name="Zhang Y."/>
            <person name="Yin Y."/>
            <person name="Song W."/>
            <person name="Jiang J."/>
            <person name="Jackson S.A."/>
            <person name="Wing R.A."/>
            <person name="Wang J."/>
            <person name="Chen M."/>
        </authorList>
    </citation>
    <scope>NUCLEOTIDE SEQUENCE [LARGE SCALE GENOMIC DNA]</scope>
    <source>
        <strain evidence="10">cv. IRGC 101232</strain>
    </source>
</reference>
<evidence type="ECO:0000313" key="11">
    <source>
        <dbReference type="Proteomes" id="UP000006038"/>
    </source>
</evidence>
<organism evidence="10">
    <name type="scientific">Oryza brachyantha</name>
    <name type="common">malo sina</name>
    <dbReference type="NCBI Taxonomy" id="4533"/>
    <lineage>
        <taxon>Eukaryota</taxon>
        <taxon>Viridiplantae</taxon>
        <taxon>Streptophyta</taxon>
        <taxon>Embryophyta</taxon>
        <taxon>Tracheophyta</taxon>
        <taxon>Spermatophyta</taxon>
        <taxon>Magnoliopsida</taxon>
        <taxon>Liliopsida</taxon>
        <taxon>Poales</taxon>
        <taxon>Poaceae</taxon>
        <taxon>BOP clade</taxon>
        <taxon>Oryzoideae</taxon>
        <taxon>Oryzeae</taxon>
        <taxon>Oryzinae</taxon>
        <taxon>Oryza</taxon>
    </lineage>
</organism>
<feature type="domain" description="Shikimate dehydrogenase substrate binding N-terminal" evidence="8">
    <location>
        <begin position="678"/>
        <end position="758"/>
    </location>
</feature>
<dbReference type="Pfam" id="PF01488">
    <property type="entry name" value="Shikimate_DH"/>
    <property type="match status" value="2"/>
</dbReference>
<keyword evidence="11" id="KW-1185">Reference proteome</keyword>
<dbReference type="InterPro" id="IPR046346">
    <property type="entry name" value="Aminoacid_DH-like_N_sf"/>
</dbReference>
<keyword evidence="2" id="KW-0028">Amino-acid biosynthesis</keyword>
<keyword evidence="4" id="KW-0560">Oxidoreductase</keyword>
<dbReference type="InterPro" id="IPR041121">
    <property type="entry name" value="SDH_C"/>
</dbReference>
<feature type="domain" description="Quinate/shikimate 5-dehydrogenase/glutamyl-tRNA reductase" evidence="7">
    <location>
        <begin position="348"/>
        <end position="419"/>
    </location>
</feature>
<dbReference type="GO" id="GO:0009423">
    <property type="term" value="P:chorismate biosynthetic process"/>
    <property type="evidence" value="ECO:0007669"/>
    <property type="project" value="UniProtKB-UniPathway"/>
</dbReference>
<dbReference type="Pfam" id="PF08501">
    <property type="entry name" value="Shikimate_dh_N"/>
    <property type="match status" value="2"/>
</dbReference>
<feature type="domain" description="Quinate/shikimate 5-dehydrogenase/glutamyl-tRNA reductase" evidence="7">
    <location>
        <begin position="797"/>
        <end position="868"/>
    </location>
</feature>